<accession>A0A7C9AWV3</accession>
<sequence length="105" mass="12164">MIKIQYPPHPKKKTLLCIDCSSFRCNYYFSTQLGEEIHRLVVTSGYKTCSNKHKQQTAAKKRSEIKLYLHVHKSRTPNTQQHRANCCINSNETRSLHTFTPSPSV</sequence>
<reference evidence="1" key="1">
    <citation type="journal article" date="2013" name="J. Plant Res.">
        <title>Effect of fungi and light on seed germination of three Opuntia species from semiarid lands of central Mexico.</title>
        <authorList>
            <person name="Delgado-Sanchez P."/>
            <person name="Jimenez-Bremont J.F."/>
            <person name="Guerrero-Gonzalez Mde L."/>
            <person name="Flores J."/>
        </authorList>
    </citation>
    <scope>NUCLEOTIDE SEQUENCE</scope>
    <source>
        <tissue evidence="1">Cladode</tissue>
    </source>
</reference>
<organism evidence="1">
    <name type="scientific">Opuntia streptacantha</name>
    <name type="common">Prickly pear cactus</name>
    <name type="synonym">Opuntia cardona</name>
    <dbReference type="NCBI Taxonomy" id="393608"/>
    <lineage>
        <taxon>Eukaryota</taxon>
        <taxon>Viridiplantae</taxon>
        <taxon>Streptophyta</taxon>
        <taxon>Embryophyta</taxon>
        <taxon>Tracheophyta</taxon>
        <taxon>Spermatophyta</taxon>
        <taxon>Magnoliopsida</taxon>
        <taxon>eudicotyledons</taxon>
        <taxon>Gunneridae</taxon>
        <taxon>Pentapetalae</taxon>
        <taxon>Caryophyllales</taxon>
        <taxon>Cactineae</taxon>
        <taxon>Cactaceae</taxon>
        <taxon>Opuntioideae</taxon>
        <taxon>Opuntia</taxon>
    </lineage>
</organism>
<proteinExistence type="predicted"/>
<name>A0A7C9AWV3_OPUST</name>
<protein>
    <submittedName>
        <fullName evidence="1">Uncharacterized protein</fullName>
    </submittedName>
</protein>
<dbReference type="AlphaFoldDB" id="A0A7C9AWV3"/>
<evidence type="ECO:0000313" key="1">
    <source>
        <dbReference type="EMBL" id="MBA4677496.1"/>
    </source>
</evidence>
<reference evidence="1" key="2">
    <citation type="submission" date="2020-07" db="EMBL/GenBank/DDBJ databases">
        <authorList>
            <person name="Vera ALvarez R."/>
            <person name="Arias-Moreno D.M."/>
            <person name="Jimenez-Jacinto V."/>
            <person name="Jimenez-Bremont J.F."/>
            <person name="Swaminathan K."/>
            <person name="Moose S.P."/>
            <person name="Guerrero-Gonzalez M.L."/>
            <person name="Marino-Ramirez L."/>
            <person name="Landsman D."/>
            <person name="Rodriguez-Kessler M."/>
            <person name="Delgado-Sanchez P."/>
        </authorList>
    </citation>
    <scope>NUCLEOTIDE SEQUENCE</scope>
    <source>
        <tissue evidence="1">Cladode</tissue>
    </source>
</reference>
<dbReference type="EMBL" id="GISG01275404">
    <property type="protein sequence ID" value="MBA4677496.1"/>
    <property type="molecule type" value="Transcribed_RNA"/>
</dbReference>